<sequence>MRASNGVVLKTLPKGAPIGKTGGSNEFLAFIEGELKPLIERKYAIDRKRQTLFGHSFGGLFALHVLFSKPEAFQTYVASSPSIWWNDRSVLAEEKAFAEKFAGKIVSARVLVTVGGWEQQAGVKVSKERAEMLRDRRVVDNAKELAARLEKSAVKGLTVAFREFAEEDHGSVVLPAASRGVRFALESP</sequence>
<dbReference type="PANTHER" id="PTHR40841:SF2">
    <property type="entry name" value="SIDEROPHORE-DEGRADING ESTERASE (EUROFUNG)"/>
    <property type="match status" value="1"/>
</dbReference>
<dbReference type="Proteomes" id="UP000464178">
    <property type="component" value="Chromosome"/>
</dbReference>
<dbReference type="PANTHER" id="PTHR40841">
    <property type="entry name" value="SIDEROPHORE TRIACETYLFUSARININE C ESTERASE"/>
    <property type="match status" value="1"/>
</dbReference>
<comment type="similarity">
    <text evidence="1">Belongs to the esterase D family.</text>
</comment>
<dbReference type="AlphaFoldDB" id="A0A6P2CXL4"/>
<gene>
    <name evidence="3" type="ORF">SOIL9_39830</name>
</gene>
<proteinExistence type="inferred from homology"/>
<evidence type="ECO:0000313" key="3">
    <source>
        <dbReference type="EMBL" id="VTR93731.1"/>
    </source>
</evidence>
<dbReference type="KEGG" id="gms:SOIL9_39830"/>
<dbReference type="InterPro" id="IPR000801">
    <property type="entry name" value="Esterase-like"/>
</dbReference>
<dbReference type="EMBL" id="LR593886">
    <property type="protein sequence ID" value="VTR93731.1"/>
    <property type="molecule type" value="Genomic_DNA"/>
</dbReference>
<dbReference type="GO" id="GO:0016788">
    <property type="term" value="F:hydrolase activity, acting on ester bonds"/>
    <property type="evidence" value="ECO:0007669"/>
    <property type="project" value="TreeGrafter"/>
</dbReference>
<dbReference type="Pfam" id="PF00756">
    <property type="entry name" value="Esterase"/>
    <property type="match status" value="1"/>
</dbReference>
<protein>
    <recommendedName>
        <fullName evidence="5">Esterase</fullName>
    </recommendedName>
</protein>
<reference evidence="3 4" key="1">
    <citation type="submission" date="2019-05" db="EMBL/GenBank/DDBJ databases">
        <authorList>
            <consortium name="Science for Life Laboratories"/>
        </authorList>
    </citation>
    <scope>NUCLEOTIDE SEQUENCE [LARGE SCALE GENOMIC DNA]</scope>
    <source>
        <strain evidence="3">Soil9</strain>
    </source>
</reference>
<organism evidence="3 4">
    <name type="scientific">Gemmata massiliana</name>
    <dbReference type="NCBI Taxonomy" id="1210884"/>
    <lineage>
        <taxon>Bacteria</taxon>
        <taxon>Pseudomonadati</taxon>
        <taxon>Planctomycetota</taxon>
        <taxon>Planctomycetia</taxon>
        <taxon>Gemmatales</taxon>
        <taxon>Gemmataceae</taxon>
        <taxon>Gemmata</taxon>
    </lineage>
</organism>
<evidence type="ECO:0000256" key="2">
    <source>
        <dbReference type="ARBA" id="ARBA00022801"/>
    </source>
</evidence>
<name>A0A6P2CXL4_9BACT</name>
<dbReference type="InterPro" id="IPR052558">
    <property type="entry name" value="Siderophore_Hydrolase_D"/>
</dbReference>
<keyword evidence="2 3" id="KW-0378">Hydrolase</keyword>
<evidence type="ECO:0000256" key="1">
    <source>
        <dbReference type="ARBA" id="ARBA00005622"/>
    </source>
</evidence>
<keyword evidence="4" id="KW-1185">Reference proteome</keyword>
<dbReference type="Gene3D" id="3.40.50.1820">
    <property type="entry name" value="alpha/beta hydrolase"/>
    <property type="match status" value="1"/>
</dbReference>
<accession>A0A6P2CXL4</accession>
<dbReference type="InterPro" id="IPR029058">
    <property type="entry name" value="AB_hydrolase_fold"/>
</dbReference>
<evidence type="ECO:0000313" key="4">
    <source>
        <dbReference type="Proteomes" id="UP000464178"/>
    </source>
</evidence>
<evidence type="ECO:0008006" key="5">
    <source>
        <dbReference type="Google" id="ProtNLM"/>
    </source>
</evidence>
<dbReference type="SUPFAM" id="SSF53474">
    <property type="entry name" value="alpha/beta-Hydrolases"/>
    <property type="match status" value="1"/>
</dbReference>